<dbReference type="GO" id="GO:0008408">
    <property type="term" value="F:3'-5' exonuclease activity"/>
    <property type="evidence" value="ECO:0007669"/>
    <property type="project" value="InterPro"/>
</dbReference>
<organism evidence="4 5">
    <name type="scientific">Paraferrimonas haliotis</name>
    <dbReference type="NCBI Taxonomy" id="2013866"/>
    <lineage>
        <taxon>Bacteria</taxon>
        <taxon>Pseudomonadati</taxon>
        <taxon>Pseudomonadota</taxon>
        <taxon>Gammaproteobacteria</taxon>
        <taxon>Alteromonadales</taxon>
        <taxon>Ferrimonadaceae</taxon>
        <taxon>Paraferrimonas</taxon>
    </lineage>
</organism>
<dbReference type="EMBL" id="BSPO01000003">
    <property type="protein sequence ID" value="GLS84642.1"/>
    <property type="molecule type" value="Genomic_DNA"/>
</dbReference>
<keyword evidence="2" id="KW-0239">DNA-directed DNA polymerase</keyword>
<proteinExistence type="predicted"/>
<dbReference type="Gene3D" id="3.40.50.300">
    <property type="entry name" value="P-loop containing nucleotide triphosphate hydrolases"/>
    <property type="match status" value="1"/>
</dbReference>
<dbReference type="RefSeq" id="WP_095499108.1">
    <property type="nucleotide sequence ID" value="NZ_BSPO01000003.1"/>
</dbReference>
<evidence type="ECO:0000256" key="2">
    <source>
        <dbReference type="ARBA" id="ARBA00022932"/>
    </source>
</evidence>
<dbReference type="Pfam" id="PF13177">
    <property type="entry name" value="DNA_pol3_delta2"/>
    <property type="match status" value="1"/>
</dbReference>
<keyword evidence="5" id="KW-1185">Reference proteome</keyword>
<dbReference type="NCBIfam" id="TIGR00678">
    <property type="entry name" value="holB"/>
    <property type="match status" value="1"/>
</dbReference>
<reference evidence="4 5" key="1">
    <citation type="journal article" date="2014" name="Int. J. Syst. Evol. Microbiol.">
        <title>Complete genome sequence of Corynebacterium casei LMG S-19264T (=DSM 44701T), isolated from a smear-ripened cheese.</title>
        <authorList>
            <consortium name="US DOE Joint Genome Institute (JGI-PGF)"/>
            <person name="Walter F."/>
            <person name="Albersmeier A."/>
            <person name="Kalinowski J."/>
            <person name="Ruckert C."/>
        </authorList>
    </citation>
    <scope>NUCLEOTIDE SEQUENCE [LARGE SCALE GENOMIC DNA]</scope>
    <source>
        <strain evidence="4 5">NBRC 112785</strain>
    </source>
</reference>
<comment type="caution">
    <text evidence="4">The sequence shown here is derived from an EMBL/GenBank/DDBJ whole genome shotgun (WGS) entry which is preliminary data.</text>
</comment>
<accession>A0AA37TUB2</accession>
<dbReference type="EC" id="2.7.7.7" evidence="1"/>
<evidence type="ECO:0000256" key="3">
    <source>
        <dbReference type="ARBA" id="ARBA00049244"/>
    </source>
</evidence>
<comment type="catalytic activity">
    <reaction evidence="3">
        <text>DNA(n) + a 2'-deoxyribonucleoside 5'-triphosphate = DNA(n+1) + diphosphate</text>
        <dbReference type="Rhea" id="RHEA:22508"/>
        <dbReference type="Rhea" id="RHEA-COMP:17339"/>
        <dbReference type="Rhea" id="RHEA-COMP:17340"/>
        <dbReference type="ChEBI" id="CHEBI:33019"/>
        <dbReference type="ChEBI" id="CHEBI:61560"/>
        <dbReference type="ChEBI" id="CHEBI:173112"/>
        <dbReference type="EC" id="2.7.7.7"/>
    </reaction>
</comment>
<sequence length="307" mass="34022">MASSQLPAWLQTSYNELMAQAQRQQLAHALLLQLSDGLGAHDLLKAIERGLMCRQVDAPCGHCKDCRLLQASSHPDCYWIAADGNQIKVDQIRELISALATTSQQGGSRLVVIEQAHRLNNAAANALLKTLEEPNENCFIILCSDTPGLLPATIISRCQRINVSGIDEAPIKHWLEQQGVDWQQHGWAYRIVGGPYALLDANTGERLQGLASARLAWRNALANGIVDANLAKYTAEHPQDSLQVLDWLLSKKLASLKTQQPLLSLKLGDFISQLWHTHQKLSQMPTINYVALCNRLVLEYKQLTKGN</sequence>
<dbReference type="InterPro" id="IPR050238">
    <property type="entry name" value="DNA_Rep/Repair_Clamp_Loader"/>
</dbReference>
<evidence type="ECO:0000313" key="4">
    <source>
        <dbReference type="EMBL" id="GLS84642.1"/>
    </source>
</evidence>
<dbReference type="GO" id="GO:0006261">
    <property type="term" value="P:DNA-templated DNA replication"/>
    <property type="evidence" value="ECO:0007669"/>
    <property type="project" value="TreeGrafter"/>
</dbReference>
<dbReference type="InterPro" id="IPR027417">
    <property type="entry name" value="P-loop_NTPase"/>
</dbReference>
<name>A0AA37TUB2_9GAMM</name>
<dbReference type="SUPFAM" id="SSF52540">
    <property type="entry name" value="P-loop containing nucleoside triphosphate hydrolases"/>
    <property type="match status" value="1"/>
</dbReference>
<dbReference type="InterPro" id="IPR004622">
    <property type="entry name" value="DNA_pol_HolB"/>
</dbReference>
<dbReference type="PANTHER" id="PTHR11669">
    <property type="entry name" value="REPLICATION FACTOR C / DNA POLYMERASE III GAMMA-TAU SUBUNIT"/>
    <property type="match status" value="1"/>
</dbReference>
<protein>
    <recommendedName>
        <fullName evidence="1">DNA-directed DNA polymerase</fullName>
        <ecNumber evidence="1">2.7.7.7</ecNumber>
    </recommendedName>
</protein>
<dbReference type="AlphaFoldDB" id="A0AA37TUB2"/>
<keyword evidence="2" id="KW-0548">Nucleotidyltransferase</keyword>
<evidence type="ECO:0000256" key="1">
    <source>
        <dbReference type="ARBA" id="ARBA00012417"/>
    </source>
</evidence>
<keyword evidence="2" id="KW-0808">Transferase</keyword>
<dbReference type="GO" id="GO:0009360">
    <property type="term" value="C:DNA polymerase III complex"/>
    <property type="evidence" value="ECO:0007669"/>
    <property type="project" value="TreeGrafter"/>
</dbReference>
<dbReference type="PANTHER" id="PTHR11669:SF8">
    <property type="entry name" value="DNA POLYMERASE III SUBUNIT DELTA"/>
    <property type="match status" value="1"/>
</dbReference>
<gene>
    <name evidence="4" type="primary">holB</name>
    <name evidence="4" type="ORF">GCM10007894_26190</name>
</gene>
<dbReference type="GO" id="GO:0003887">
    <property type="term" value="F:DNA-directed DNA polymerase activity"/>
    <property type="evidence" value="ECO:0007669"/>
    <property type="project" value="UniProtKB-KW"/>
</dbReference>
<dbReference type="Proteomes" id="UP001157439">
    <property type="component" value="Unassembled WGS sequence"/>
</dbReference>
<evidence type="ECO:0000313" key="5">
    <source>
        <dbReference type="Proteomes" id="UP001157439"/>
    </source>
</evidence>